<dbReference type="InterPro" id="IPR036291">
    <property type="entry name" value="NAD(P)-bd_dom_sf"/>
</dbReference>
<reference evidence="11" key="1">
    <citation type="journal article" date="2019" name="Int. J. Syst. Evol. Microbiol.">
        <title>The Global Catalogue of Microorganisms (GCM) 10K type strain sequencing project: providing services to taxonomists for standard genome sequencing and annotation.</title>
        <authorList>
            <consortium name="The Broad Institute Genomics Platform"/>
            <consortium name="The Broad Institute Genome Sequencing Center for Infectious Disease"/>
            <person name="Wu L."/>
            <person name="Ma J."/>
        </authorList>
    </citation>
    <scope>NUCLEOTIDE SEQUENCE [LARGE SCALE GENOMIC DNA]</scope>
    <source>
        <strain evidence="11">KCTC 52438</strain>
    </source>
</reference>
<evidence type="ECO:0000259" key="9">
    <source>
        <dbReference type="Pfam" id="PF14748"/>
    </source>
</evidence>
<evidence type="ECO:0000259" key="8">
    <source>
        <dbReference type="Pfam" id="PF03807"/>
    </source>
</evidence>
<dbReference type="HAMAP" id="MF_01925">
    <property type="entry name" value="P5C_reductase"/>
    <property type="match status" value="1"/>
</dbReference>
<dbReference type="Pfam" id="PF14748">
    <property type="entry name" value="P5CR_dimer"/>
    <property type="match status" value="1"/>
</dbReference>
<dbReference type="InterPro" id="IPR053790">
    <property type="entry name" value="P5CR-like_CS"/>
</dbReference>
<keyword evidence="11" id="KW-1185">Reference proteome</keyword>
<dbReference type="GO" id="GO:0004735">
    <property type="term" value="F:pyrroline-5-carboxylate reductase activity"/>
    <property type="evidence" value="ECO:0007669"/>
    <property type="project" value="UniProtKB-EC"/>
</dbReference>
<keyword evidence="4" id="KW-0963">Cytoplasm</keyword>
<dbReference type="SUPFAM" id="SSF51735">
    <property type="entry name" value="NAD(P)-binding Rossmann-fold domains"/>
    <property type="match status" value="1"/>
</dbReference>
<evidence type="ECO:0000256" key="7">
    <source>
        <dbReference type="SAM" id="MobiDB-lite"/>
    </source>
</evidence>
<comment type="catalytic activity">
    <reaction evidence="4">
        <text>L-proline + NAD(+) = (S)-1-pyrroline-5-carboxylate + NADH + 2 H(+)</text>
        <dbReference type="Rhea" id="RHEA:14105"/>
        <dbReference type="ChEBI" id="CHEBI:15378"/>
        <dbReference type="ChEBI" id="CHEBI:17388"/>
        <dbReference type="ChEBI" id="CHEBI:57540"/>
        <dbReference type="ChEBI" id="CHEBI:57945"/>
        <dbReference type="ChEBI" id="CHEBI:60039"/>
        <dbReference type="EC" id="1.5.1.2"/>
    </reaction>
</comment>
<keyword evidence="3 4" id="KW-0560">Oxidoreductase</keyword>
<keyword evidence="4 6" id="KW-0641">Proline biosynthesis</keyword>
<dbReference type="PANTHER" id="PTHR11645">
    <property type="entry name" value="PYRROLINE-5-CARBOXYLATE REDUCTASE"/>
    <property type="match status" value="1"/>
</dbReference>
<dbReference type="NCBIfam" id="TIGR00112">
    <property type="entry name" value="proC"/>
    <property type="match status" value="1"/>
</dbReference>
<dbReference type="SUPFAM" id="SSF48179">
    <property type="entry name" value="6-phosphogluconate dehydrogenase C-terminal domain-like"/>
    <property type="match status" value="1"/>
</dbReference>
<protein>
    <recommendedName>
        <fullName evidence="4 5">Pyrroline-5-carboxylate reductase</fullName>
        <shortName evidence="4">P5C reductase</shortName>
        <shortName evidence="4">P5CR</shortName>
        <ecNumber evidence="4 5">1.5.1.2</ecNumber>
    </recommendedName>
    <alternativeName>
        <fullName evidence="4">PCA reductase</fullName>
    </alternativeName>
</protein>
<gene>
    <name evidence="4 10" type="primary">proC</name>
    <name evidence="10" type="ORF">ACFOEK_13365</name>
</gene>
<dbReference type="Pfam" id="PF03807">
    <property type="entry name" value="F420_oxidored"/>
    <property type="match status" value="1"/>
</dbReference>
<proteinExistence type="inferred from homology"/>
<dbReference type="PROSITE" id="PS00521">
    <property type="entry name" value="P5CR"/>
    <property type="match status" value="1"/>
</dbReference>
<dbReference type="InterPro" id="IPR029036">
    <property type="entry name" value="P5CR_dimer"/>
</dbReference>
<dbReference type="Gene3D" id="1.10.3730.10">
    <property type="entry name" value="ProC C-terminal domain-like"/>
    <property type="match status" value="1"/>
</dbReference>
<feature type="domain" description="Pyrroline-5-carboxylate reductase dimerisation" evidence="9">
    <location>
        <begin position="164"/>
        <end position="268"/>
    </location>
</feature>
<comment type="caution">
    <text evidence="10">The sequence shown here is derived from an EMBL/GenBank/DDBJ whole genome shotgun (WGS) entry which is preliminary data.</text>
</comment>
<dbReference type="EMBL" id="JBHRSZ010000005">
    <property type="protein sequence ID" value="MFC3152025.1"/>
    <property type="molecule type" value="Genomic_DNA"/>
</dbReference>
<evidence type="ECO:0000256" key="3">
    <source>
        <dbReference type="ARBA" id="ARBA00023002"/>
    </source>
</evidence>
<comment type="pathway">
    <text evidence="4 6">Amino-acid biosynthesis; L-proline biosynthesis; L-proline from L-glutamate 5-semialdehyde: step 1/1.</text>
</comment>
<evidence type="ECO:0000313" key="10">
    <source>
        <dbReference type="EMBL" id="MFC3152025.1"/>
    </source>
</evidence>
<comment type="function">
    <text evidence="4">Catalyzes the reduction of 1-pyrroline-5-carboxylate (PCA) to L-proline.</text>
</comment>
<comment type="subcellular location">
    <subcellularLocation>
        <location evidence="4">Cytoplasm</location>
    </subcellularLocation>
</comment>
<dbReference type="RefSeq" id="WP_386721763.1">
    <property type="nucleotide sequence ID" value="NZ_JBHRSZ010000005.1"/>
</dbReference>
<name>A0ABV7HDR6_9GAMM</name>
<dbReference type="InterPro" id="IPR008927">
    <property type="entry name" value="6-PGluconate_DH-like_C_sf"/>
</dbReference>
<accession>A0ABV7HDR6</accession>
<keyword evidence="2 4" id="KW-0521">NADP</keyword>
<dbReference type="Proteomes" id="UP001595476">
    <property type="component" value="Unassembled WGS sequence"/>
</dbReference>
<sequence length="274" mass="29184">MTTPNIAFIGAGNMAFSIIGGLVKQGVDPKKIWATNIDQSSLDKLEQEFQVNTTQDNHQAIAQADVVVLSVKPQIMKDVITDLSESLKAKNPLIISIAAGIKAETLQEWVGQPMAIVRCMPNTPALLQCGASGLYKTPEVSDAQAEAAEQLMNAVGITLWVKDEDGIDAVTAVSGSGPAYYFLFMEAMQQAGEALGLDSQTAKQLTLQTALGAAKMALESSDEPSELRRKVTSPGGTTEQAINTFQQGNLESLVKEAMKAASDRSKELSKILAQ</sequence>
<evidence type="ECO:0000256" key="2">
    <source>
        <dbReference type="ARBA" id="ARBA00022857"/>
    </source>
</evidence>
<comment type="similarity">
    <text evidence="1 4 6">Belongs to the pyrroline-5-carboxylate reductase family.</text>
</comment>
<evidence type="ECO:0000256" key="1">
    <source>
        <dbReference type="ARBA" id="ARBA00005525"/>
    </source>
</evidence>
<dbReference type="EC" id="1.5.1.2" evidence="4 5"/>
<dbReference type="InterPro" id="IPR000304">
    <property type="entry name" value="Pyrroline-COOH_reductase"/>
</dbReference>
<organism evidence="10 11">
    <name type="scientific">Litoribrevibacter euphylliae</name>
    <dbReference type="NCBI Taxonomy" id="1834034"/>
    <lineage>
        <taxon>Bacteria</taxon>
        <taxon>Pseudomonadati</taxon>
        <taxon>Pseudomonadota</taxon>
        <taxon>Gammaproteobacteria</taxon>
        <taxon>Oceanospirillales</taxon>
        <taxon>Oceanospirillaceae</taxon>
        <taxon>Litoribrevibacter</taxon>
    </lineage>
</organism>
<dbReference type="Gene3D" id="3.40.50.720">
    <property type="entry name" value="NAD(P)-binding Rossmann-like Domain"/>
    <property type="match status" value="1"/>
</dbReference>
<feature type="region of interest" description="Disordered" evidence="7">
    <location>
        <begin position="218"/>
        <end position="240"/>
    </location>
</feature>
<evidence type="ECO:0000313" key="11">
    <source>
        <dbReference type="Proteomes" id="UP001595476"/>
    </source>
</evidence>
<dbReference type="PIRSF" id="PIRSF000193">
    <property type="entry name" value="Pyrrol-5-carb_rd"/>
    <property type="match status" value="1"/>
</dbReference>
<evidence type="ECO:0000256" key="6">
    <source>
        <dbReference type="RuleBase" id="RU003903"/>
    </source>
</evidence>
<keyword evidence="4 6" id="KW-0028">Amino-acid biosynthesis</keyword>
<comment type="catalytic activity">
    <reaction evidence="4 6">
        <text>L-proline + NADP(+) = (S)-1-pyrroline-5-carboxylate + NADPH + 2 H(+)</text>
        <dbReference type="Rhea" id="RHEA:14109"/>
        <dbReference type="ChEBI" id="CHEBI:15378"/>
        <dbReference type="ChEBI" id="CHEBI:17388"/>
        <dbReference type="ChEBI" id="CHEBI:57783"/>
        <dbReference type="ChEBI" id="CHEBI:58349"/>
        <dbReference type="ChEBI" id="CHEBI:60039"/>
        <dbReference type="EC" id="1.5.1.2"/>
    </reaction>
</comment>
<feature type="domain" description="Pyrroline-5-carboxylate reductase catalytic N-terminal" evidence="8">
    <location>
        <begin position="6"/>
        <end position="100"/>
    </location>
</feature>
<evidence type="ECO:0000256" key="4">
    <source>
        <dbReference type="HAMAP-Rule" id="MF_01925"/>
    </source>
</evidence>
<dbReference type="InterPro" id="IPR028939">
    <property type="entry name" value="P5C_Rdtase_cat_N"/>
</dbReference>
<dbReference type="PANTHER" id="PTHR11645:SF0">
    <property type="entry name" value="PYRROLINE-5-CARBOXYLATE REDUCTASE 3"/>
    <property type="match status" value="1"/>
</dbReference>
<evidence type="ECO:0000256" key="5">
    <source>
        <dbReference type="NCBIfam" id="TIGR00112"/>
    </source>
</evidence>